<feature type="compositionally biased region" description="Low complexity" evidence="8">
    <location>
        <begin position="43"/>
        <end position="52"/>
    </location>
</feature>
<reference evidence="10" key="1">
    <citation type="journal article" date="2019" name="Int. J. Syst. Evol. Microbiol.">
        <title>The Global Catalogue of Microorganisms (GCM) 10K type strain sequencing project: providing services to taxonomists for standard genome sequencing and annotation.</title>
        <authorList>
            <consortium name="The Broad Institute Genomics Platform"/>
            <consortium name="The Broad Institute Genome Sequencing Center for Infectious Disease"/>
            <person name="Wu L."/>
            <person name="Ma J."/>
        </authorList>
    </citation>
    <scope>NUCLEOTIDE SEQUENCE [LARGE SCALE GENOMIC DNA]</scope>
    <source>
        <strain evidence="10">CGMCC 4.7181</strain>
    </source>
</reference>
<feature type="transmembrane region" description="Helical" evidence="7">
    <location>
        <begin position="150"/>
        <end position="172"/>
    </location>
</feature>
<comment type="function">
    <text evidence="7">Functions as a peptidoglycan terminase that cleaves nascent peptidoglycan strands endolytically to terminate their elongation.</text>
</comment>
<name>A0ABQ2MYJ4_9MICO</name>
<dbReference type="EMBL" id="BMMQ01000001">
    <property type="protein sequence ID" value="GGO60178.1"/>
    <property type="molecule type" value="Genomic_DNA"/>
</dbReference>
<evidence type="ECO:0000256" key="8">
    <source>
        <dbReference type="SAM" id="MobiDB-lite"/>
    </source>
</evidence>
<protein>
    <recommendedName>
        <fullName evidence="7">Endolytic murein transglycosylase</fullName>
        <ecNumber evidence="7">4.2.2.29</ecNumber>
    </recommendedName>
    <alternativeName>
        <fullName evidence="7">Peptidoglycan lytic transglycosylase</fullName>
    </alternativeName>
    <alternativeName>
        <fullName evidence="7">Peptidoglycan polymerization terminase</fullName>
    </alternativeName>
</protein>
<evidence type="ECO:0000256" key="5">
    <source>
        <dbReference type="ARBA" id="ARBA00023239"/>
    </source>
</evidence>
<accession>A0ABQ2MYJ4</accession>
<keyword evidence="5 7" id="KW-0456">Lyase</keyword>
<keyword evidence="10" id="KW-1185">Reference proteome</keyword>
<feature type="compositionally biased region" description="Basic and acidic residues" evidence="8">
    <location>
        <begin position="95"/>
        <end position="104"/>
    </location>
</feature>
<keyword evidence="4 7" id="KW-0472">Membrane</keyword>
<dbReference type="PANTHER" id="PTHR30518:SF2">
    <property type="entry name" value="ENDOLYTIC MUREIN TRANSGLYCOSYLASE"/>
    <property type="match status" value="1"/>
</dbReference>
<keyword evidence="1 7" id="KW-1003">Cell membrane</keyword>
<dbReference type="RefSeq" id="WP_188699797.1">
    <property type="nucleotide sequence ID" value="NZ_BMMQ01000001.1"/>
</dbReference>
<dbReference type="HAMAP" id="MF_02065">
    <property type="entry name" value="MltG"/>
    <property type="match status" value="1"/>
</dbReference>
<organism evidence="9 10">
    <name type="scientific">Microbacterium nanhaiense</name>
    <dbReference type="NCBI Taxonomy" id="1301026"/>
    <lineage>
        <taxon>Bacteria</taxon>
        <taxon>Bacillati</taxon>
        <taxon>Actinomycetota</taxon>
        <taxon>Actinomycetes</taxon>
        <taxon>Micrococcales</taxon>
        <taxon>Microbacteriaceae</taxon>
        <taxon>Microbacterium</taxon>
    </lineage>
</organism>
<evidence type="ECO:0000256" key="3">
    <source>
        <dbReference type="ARBA" id="ARBA00022989"/>
    </source>
</evidence>
<sequence>MTQPDSPEGTGLTRRELRELRAREWAEAVAAASEEHPFVTGGAAPAPEAAPETRTDPFVSDRATRSDEPFIGVRQQRPAESNRGGRTSEPARSGRTAEPDRGQRTAEPAQTVTTSIGSFAPADEHSSGELRTLLTTGSHAIGPKKRRGGAIVIILIILALIAGLAFGGYALVRSIGGPVADFFGWNAEPTDYESGLATGEATIMIEKGDTGWEVSQKLHEAGVTLTEGVFYNMLVDMQQNPNFVPGAYSLQQKMTAAAALAALQDPESKLPGIVYPEGYTVEQVVPIIATALEISEDDVRAALENPGDYGVDADTLEGWLFPTSYDFTPGTEITEVVQGMVDRTRESLERAGVPAGDEERVLTIASIIQREAPAGEFGKVSAVIENRLDIDMKLQMDSTAQYGYGEMHSGSVFTSAEALADDNAWNTYVHTGLPAGPISNPGDEAIQAAMHPEEGAWLYFVAVNLETGETKFSETYEEQQQNEAELHAWCDEHPENAGCS</sequence>
<evidence type="ECO:0000313" key="9">
    <source>
        <dbReference type="EMBL" id="GGO60178.1"/>
    </source>
</evidence>
<feature type="compositionally biased region" description="Polar residues" evidence="8">
    <location>
        <begin position="108"/>
        <end position="117"/>
    </location>
</feature>
<gene>
    <name evidence="7" type="primary">mltG</name>
    <name evidence="9" type="ORF">GCM10010910_04940</name>
</gene>
<dbReference type="CDD" id="cd08010">
    <property type="entry name" value="MltG_like"/>
    <property type="match status" value="1"/>
</dbReference>
<evidence type="ECO:0000256" key="2">
    <source>
        <dbReference type="ARBA" id="ARBA00022692"/>
    </source>
</evidence>
<evidence type="ECO:0000313" key="10">
    <source>
        <dbReference type="Proteomes" id="UP000638043"/>
    </source>
</evidence>
<dbReference type="Pfam" id="PF02618">
    <property type="entry name" value="YceG"/>
    <property type="match status" value="1"/>
</dbReference>
<dbReference type="InterPro" id="IPR003770">
    <property type="entry name" value="MLTG-like"/>
</dbReference>
<dbReference type="NCBIfam" id="TIGR00247">
    <property type="entry name" value="endolytic transglycosylase MltG"/>
    <property type="match status" value="1"/>
</dbReference>
<keyword evidence="3 7" id="KW-1133">Transmembrane helix</keyword>
<evidence type="ECO:0000256" key="6">
    <source>
        <dbReference type="ARBA" id="ARBA00023316"/>
    </source>
</evidence>
<comment type="subcellular location">
    <subcellularLocation>
        <location evidence="7">Cell membrane</location>
        <topology evidence="7">Single-pass membrane protein</topology>
    </subcellularLocation>
</comment>
<dbReference type="EC" id="4.2.2.29" evidence="7"/>
<keyword evidence="6 7" id="KW-0961">Cell wall biogenesis/degradation</keyword>
<comment type="similarity">
    <text evidence="7">Belongs to the transglycosylase MltG family.</text>
</comment>
<comment type="caution">
    <text evidence="9">The sequence shown here is derived from an EMBL/GenBank/DDBJ whole genome shotgun (WGS) entry which is preliminary data.</text>
</comment>
<keyword evidence="2 7" id="KW-0812">Transmembrane</keyword>
<comment type="catalytic activity">
    <reaction evidence="7">
        <text>a peptidoglycan chain = a peptidoglycan chain with N-acetyl-1,6-anhydromuramyl-[peptide] at the reducing end + a peptidoglycan chain with N-acetylglucosamine at the non-reducing end.</text>
        <dbReference type="EC" id="4.2.2.29"/>
    </reaction>
</comment>
<feature type="region of interest" description="Disordered" evidence="8">
    <location>
        <begin position="27"/>
        <end position="126"/>
    </location>
</feature>
<evidence type="ECO:0000256" key="1">
    <source>
        <dbReference type="ARBA" id="ARBA00022475"/>
    </source>
</evidence>
<evidence type="ECO:0000256" key="4">
    <source>
        <dbReference type="ARBA" id="ARBA00023136"/>
    </source>
</evidence>
<evidence type="ECO:0000256" key="7">
    <source>
        <dbReference type="HAMAP-Rule" id="MF_02065"/>
    </source>
</evidence>
<dbReference type="PANTHER" id="PTHR30518">
    <property type="entry name" value="ENDOLYTIC MUREIN TRANSGLYCOSYLASE"/>
    <property type="match status" value="1"/>
</dbReference>
<dbReference type="Proteomes" id="UP000638043">
    <property type="component" value="Unassembled WGS sequence"/>
</dbReference>
<proteinExistence type="inferred from homology"/>
<dbReference type="Gene3D" id="3.30.1490.480">
    <property type="entry name" value="Endolytic murein transglycosylase"/>
    <property type="match status" value="1"/>
</dbReference>
<feature type="site" description="Important for catalytic activity" evidence="7">
    <location>
        <position position="371"/>
    </location>
</feature>